<reference evidence="1" key="1">
    <citation type="journal article" date="2018" name="Data Brief">
        <title>Genome sequence data from 17 accessions of Ensete ventricosum, a staple food crop for millions in Ethiopia.</title>
        <authorList>
            <person name="Yemataw Z."/>
            <person name="Muzemil S."/>
            <person name="Ambachew D."/>
            <person name="Tripathi L."/>
            <person name="Tesfaye K."/>
            <person name="Chala A."/>
            <person name="Farbos A."/>
            <person name="O'Neill P."/>
            <person name="Moore K."/>
            <person name="Grant M."/>
            <person name="Studholme D.J."/>
        </authorList>
    </citation>
    <scope>NUCLEOTIDE SEQUENCE [LARGE SCALE GENOMIC DNA]</scope>
    <source>
        <tissue evidence="1">Leaf</tissue>
    </source>
</reference>
<name>A0A445MM36_ENSVE</name>
<dbReference type="EMBL" id="KV876691">
    <property type="protein sequence ID" value="RZR75304.1"/>
    <property type="molecule type" value="Genomic_DNA"/>
</dbReference>
<accession>A0A445MM36</accession>
<organism evidence="1">
    <name type="scientific">Ensete ventricosum</name>
    <name type="common">Abyssinian banana</name>
    <name type="synonym">Musa ensete</name>
    <dbReference type="NCBI Taxonomy" id="4639"/>
    <lineage>
        <taxon>Eukaryota</taxon>
        <taxon>Viridiplantae</taxon>
        <taxon>Streptophyta</taxon>
        <taxon>Embryophyta</taxon>
        <taxon>Tracheophyta</taxon>
        <taxon>Spermatophyta</taxon>
        <taxon>Magnoliopsida</taxon>
        <taxon>Liliopsida</taxon>
        <taxon>Zingiberales</taxon>
        <taxon>Musaceae</taxon>
        <taxon>Ensete</taxon>
    </lineage>
</organism>
<proteinExistence type="predicted"/>
<protein>
    <submittedName>
        <fullName evidence="1">Uncharacterized protein</fullName>
    </submittedName>
</protein>
<dbReference type="AlphaFoldDB" id="A0A445MM36"/>
<evidence type="ECO:0000313" key="1">
    <source>
        <dbReference type="EMBL" id="RZR75304.1"/>
    </source>
</evidence>
<sequence length="60" mass="6721">MVSRMSMVSQKNTTVINVASSRVSIGFSCTVSEIQNTGLSHLISPWEVIQAHFRNKIRRS</sequence>
<gene>
    <name evidence="1" type="ORF">BHM03_00054359</name>
</gene>
<dbReference type="Proteomes" id="UP000290560">
    <property type="component" value="Unassembled WGS sequence"/>
</dbReference>